<evidence type="ECO:0000313" key="12">
    <source>
        <dbReference type="Proteomes" id="UP000295252"/>
    </source>
</evidence>
<evidence type="ECO:0000313" key="11">
    <source>
        <dbReference type="EMBL" id="CDP03448.1"/>
    </source>
</evidence>
<keyword evidence="2 6" id="KW-0378">Hydrolase</keyword>
<evidence type="ECO:0000259" key="9">
    <source>
        <dbReference type="PROSITE" id="PS51192"/>
    </source>
</evidence>
<evidence type="ECO:0000256" key="4">
    <source>
        <dbReference type="ARBA" id="ARBA00022840"/>
    </source>
</evidence>
<dbReference type="Pfam" id="PF00270">
    <property type="entry name" value="DEAD"/>
    <property type="match status" value="1"/>
</dbReference>
<dbReference type="PROSITE" id="PS51194">
    <property type="entry name" value="HELICASE_CTER"/>
    <property type="match status" value="1"/>
</dbReference>
<dbReference type="Proteomes" id="UP000295252">
    <property type="component" value="Chromosome V"/>
</dbReference>
<evidence type="ECO:0000256" key="7">
    <source>
        <dbReference type="RuleBase" id="RU365068"/>
    </source>
</evidence>
<keyword evidence="4 6" id="KW-0067">ATP-binding</keyword>
<dbReference type="Pfam" id="PF13959">
    <property type="entry name" value="CTE_SPB4"/>
    <property type="match status" value="1"/>
</dbReference>
<feature type="chain" id="PRO_5001654606" description="ATP-dependent RNA helicase" evidence="8">
    <location>
        <begin position="19"/>
        <end position="347"/>
    </location>
</feature>
<gene>
    <name evidence="11" type="ORF">GSCOC_T00015213001</name>
</gene>
<dbReference type="AlphaFoldDB" id="A0A068U758"/>
<dbReference type="InParanoid" id="A0A068U758"/>
<dbReference type="InterPro" id="IPR014001">
    <property type="entry name" value="Helicase_ATP-bd"/>
</dbReference>
<dbReference type="OrthoDB" id="10259640at2759"/>
<comment type="function">
    <text evidence="7">RNA helicase.</text>
</comment>
<sequence>MAFLTKDFWFLTVSLGIADSHCCKRASQVSFTGSWLGNWRFGSFVTEGRSGASCKRSEPVNGNTGRFLDHLQSTKGFTYRNLKKLMSTCNVDFLIVDEADRILEANFEKEIRKISQKKLLSKRQTALFSATQTMKADDLARLSLQGNLIYIGVDDEQEEVTNEGLKQGYCVIPSEKRFTLLYSFLKRNPSKKVMKKQHKRNSTNDEYRKAEKGILLCTDVAKCGLDIPAVDWIVQYDPPKEPKSFLCHFILKYIHRVGRTARGVGAKGNALLVLIPEELQFRCQLKVTNHKYEFDEKKLKNVQPHLEKLIANNYYLNKSAKDAYKSYILAYHSHSMKDIYNVHRLDL</sequence>
<dbReference type="EC" id="3.6.4.13" evidence="7"/>
<dbReference type="GO" id="GO:0003724">
    <property type="term" value="F:RNA helicase activity"/>
    <property type="evidence" value="ECO:0007669"/>
    <property type="project" value="UniProtKB-EC"/>
</dbReference>
<dbReference type="GO" id="GO:0005524">
    <property type="term" value="F:ATP binding"/>
    <property type="evidence" value="ECO:0007669"/>
    <property type="project" value="UniProtKB-UniRule"/>
</dbReference>
<evidence type="ECO:0000256" key="8">
    <source>
        <dbReference type="SAM" id="SignalP"/>
    </source>
</evidence>
<evidence type="ECO:0000259" key="10">
    <source>
        <dbReference type="PROSITE" id="PS51194"/>
    </source>
</evidence>
<keyword evidence="1 6" id="KW-0547">Nucleotide-binding</keyword>
<comment type="similarity">
    <text evidence="6">Belongs to the DEAD box helicase family.</text>
</comment>
<dbReference type="Gene3D" id="3.40.50.300">
    <property type="entry name" value="P-loop containing nucleotide triphosphate hydrolases"/>
    <property type="match status" value="2"/>
</dbReference>
<dbReference type="PhylomeDB" id="A0A068U758"/>
<evidence type="ECO:0000256" key="6">
    <source>
        <dbReference type="RuleBase" id="RU000492"/>
    </source>
</evidence>
<dbReference type="InterPro" id="IPR025313">
    <property type="entry name" value="SPB4-like_CTE"/>
</dbReference>
<dbReference type="SUPFAM" id="SSF52540">
    <property type="entry name" value="P-loop containing nucleoside triphosphate hydrolases"/>
    <property type="match status" value="1"/>
</dbReference>
<dbReference type="STRING" id="49390.A0A068U758"/>
<feature type="domain" description="Helicase C-terminal" evidence="10">
    <location>
        <begin position="152"/>
        <end position="310"/>
    </location>
</feature>
<dbReference type="CDD" id="cd18787">
    <property type="entry name" value="SF2_C_DEAD"/>
    <property type="match status" value="1"/>
</dbReference>
<dbReference type="InterPro" id="IPR011545">
    <property type="entry name" value="DEAD/DEAH_box_helicase_dom"/>
</dbReference>
<dbReference type="PANTHER" id="PTHR24031">
    <property type="entry name" value="RNA HELICASE"/>
    <property type="match status" value="1"/>
</dbReference>
<evidence type="ECO:0000256" key="1">
    <source>
        <dbReference type="ARBA" id="ARBA00022741"/>
    </source>
</evidence>
<dbReference type="Gramene" id="CDP03448">
    <property type="protein sequence ID" value="CDP03448"/>
    <property type="gene ID" value="GSCOC_T00015213001"/>
</dbReference>
<dbReference type="PROSITE" id="PS00039">
    <property type="entry name" value="DEAD_ATP_HELICASE"/>
    <property type="match status" value="1"/>
</dbReference>
<comment type="domain">
    <text evidence="7">The Q motif is unique to and characteristic of the DEAD box family of RNA helicases and controls ATP binding and hydrolysis.</text>
</comment>
<feature type="domain" description="Helicase ATP-binding" evidence="9">
    <location>
        <begin position="62"/>
        <end position="150"/>
    </location>
</feature>
<evidence type="ECO:0000256" key="3">
    <source>
        <dbReference type="ARBA" id="ARBA00022806"/>
    </source>
</evidence>
<dbReference type="InterPro" id="IPR027417">
    <property type="entry name" value="P-loop_NTPase"/>
</dbReference>
<accession>A0A068U758</accession>
<dbReference type="GO" id="GO:0016887">
    <property type="term" value="F:ATP hydrolysis activity"/>
    <property type="evidence" value="ECO:0007669"/>
    <property type="project" value="RHEA"/>
</dbReference>
<organism evidence="11 12">
    <name type="scientific">Coffea canephora</name>
    <name type="common">Robusta coffee</name>
    <dbReference type="NCBI Taxonomy" id="49390"/>
    <lineage>
        <taxon>Eukaryota</taxon>
        <taxon>Viridiplantae</taxon>
        <taxon>Streptophyta</taxon>
        <taxon>Embryophyta</taxon>
        <taxon>Tracheophyta</taxon>
        <taxon>Spermatophyta</taxon>
        <taxon>Magnoliopsida</taxon>
        <taxon>eudicotyledons</taxon>
        <taxon>Gunneridae</taxon>
        <taxon>Pentapetalae</taxon>
        <taxon>asterids</taxon>
        <taxon>lamiids</taxon>
        <taxon>Gentianales</taxon>
        <taxon>Rubiaceae</taxon>
        <taxon>Ixoroideae</taxon>
        <taxon>Gardenieae complex</taxon>
        <taxon>Bertiereae - Coffeeae clade</taxon>
        <taxon>Coffeeae</taxon>
        <taxon>Coffea</taxon>
    </lineage>
</organism>
<dbReference type="SMART" id="SM00490">
    <property type="entry name" value="HELICc"/>
    <property type="match status" value="1"/>
</dbReference>
<dbReference type="InterPro" id="IPR000629">
    <property type="entry name" value="RNA-helicase_DEAD-box_CS"/>
</dbReference>
<name>A0A068U758_COFCA</name>
<dbReference type="OMA" id="DFHYEFF"/>
<dbReference type="GO" id="GO:0003723">
    <property type="term" value="F:RNA binding"/>
    <property type="evidence" value="ECO:0007669"/>
    <property type="project" value="UniProtKB-UniRule"/>
</dbReference>
<keyword evidence="8" id="KW-0732">Signal</keyword>
<reference evidence="12" key="1">
    <citation type="journal article" date="2014" name="Science">
        <title>The coffee genome provides insight into the convergent evolution of caffeine biosynthesis.</title>
        <authorList>
            <person name="Denoeud F."/>
            <person name="Carretero-Paulet L."/>
            <person name="Dereeper A."/>
            <person name="Droc G."/>
            <person name="Guyot R."/>
            <person name="Pietrella M."/>
            <person name="Zheng C."/>
            <person name="Alberti A."/>
            <person name="Anthony F."/>
            <person name="Aprea G."/>
            <person name="Aury J.M."/>
            <person name="Bento P."/>
            <person name="Bernard M."/>
            <person name="Bocs S."/>
            <person name="Campa C."/>
            <person name="Cenci A."/>
            <person name="Combes M.C."/>
            <person name="Crouzillat D."/>
            <person name="Da Silva C."/>
            <person name="Daddiego L."/>
            <person name="De Bellis F."/>
            <person name="Dussert S."/>
            <person name="Garsmeur O."/>
            <person name="Gayraud T."/>
            <person name="Guignon V."/>
            <person name="Jahn K."/>
            <person name="Jamilloux V."/>
            <person name="Joet T."/>
            <person name="Labadie K."/>
            <person name="Lan T."/>
            <person name="Leclercq J."/>
            <person name="Lepelley M."/>
            <person name="Leroy T."/>
            <person name="Li L.T."/>
            <person name="Librado P."/>
            <person name="Lopez L."/>
            <person name="Munoz A."/>
            <person name="Noel B."/>
            <person name="Pallavicini A."/>
            <person name="Perrotta G."/>
            <person name="Poncet V."/>
            <person name="Pot D."/>
            <person name="Priyono X."/>
            <person name="Rigoreau M."/>
            <person name="Rouard M."/>
            <person name="Rozas J."/>
            <person name="Tranchant-Dubreuil C."/>
            <person name="VanBuren R."/>
            <person name="Zhang Q."/>
            <person name="Andrade A.C."/>
            <person name="Argout X."/>
            <person name="Bertrand B."/>
            <person name="de Kochko A."/>
            <person name="Graziosi G."/>
            <person name="Henry R.J."/>
            <person name="Jayarama X."/>
            <person name="Ming R."/>
            <person name="Nagai C."/>
            <person name="Rounsley S."/>
            <person name="Sankoff D."/>
            <person name="Giuliano G."/>
            <person name="Albert V.A."/>
            <person name="Wincker P."/>
            <person name="Lashermes P."/>
        </authorList>
    </citation>
    <scope>NUCLEOTIDE SEQUENCE [LARGE SCALE GENOMIC DNA]</scope>
    <source>
        <strain evidence="12">cv. DH200-94</strain>
    </source>
</reference>
<dbReference type="Pfam" id="PF00271">
    <property type="entry name" value="Helicase_C"/>
    <property type="match status" value="1"/>
</dbReference>
<feature type="signal peptide" evidence="8">
    <location>
        <begin position="1"/>
        <end position="18"/>
    </location>
</feature>
<dbReference type="PROSITE" id="PS51192">
    <property type="entry name" value="HELICASE_ATP_BIND_1"/>
    <property type="match status" value="1"/>
</dbReference>
<proteinExistence type="inferred from homology"/>
<dbReference type="EMBL" id="HG739094">
    <property type="protein sequence ID" value="CDP03448.1"/>
    <property type="molecule type" value="Genomic_DNA"/>
</dbReference>
<keyword evidence="12" id="KW-1185">Reference proteome</keyword>
<evidence type="ECO:0000256" key="5">
    <source>
        <dbReference type="ARBA" id="ARBA00022884"/>
    </source>
</evidence>
<dbReference type="InterPro" id="IPR001650">
    <property type="entry name" value="Helicase_C-like"/>
</dbReference>
<keyword evidence="5 7" id="KW-0694">RNA-binding</keyword>
<keyword evidence="3 6" id="KW-0347">Helicase</keyword>
<protein>
    <recommendedName>
        <fullName evidence="7">ATP-dependent RNA helicase</fullName>
        <ecNumber evidence="7">3.6.4.13</ecNumber>
    </recommendedName>
</protein>
<dbReference type="SMART" id="SM01178">
    <property type="entry name" value="DUF4217"/>
    <property type="match status" value="1"/>
</dbReference>
<evidence type="ECO:0000256" key="2">
    <source>
        <dbReference type="ARBA" id="ARBA00022801"/>
    </source>
</evidence>
<comment type="catalytic activity">
    <reaction evidence="7">
        <text>ATP + H2O = ADP + phosphate + H(+)</text>
        <dbReference type="Rhea" id="RHEA:13065"/>
        <dbReference type="ChEBI" id="CHEBI:15377"/>
        <dbReference type="ChEBI" id="CHEBI:15378"/>
        <dbReference type="ChEBI" id="CHEBI:30616"/>
        <dbReference type="ChEBI" id="CHEBI:43474"/>
        <dbReference type="ChEBI" id="CHEBI:456216"/>
        <dbReference type="EC" id="3.6.4.13"/>
    </reaction>
</comment>